<accession>A0A5D4JMM8</accession>
<evidence type="ECO:0000313" key="3">
    <source>
        <dbReference type="Proteomes" id="UP000323242"/>
    </source>
</evidence>
<name>A0A5D4JMM8_9ACTN</name>
<proteinExistence type="predicted"/>
<feature type="compositionally biased region" description="Basic and acidic residues" evidence="1">
    <location>
        <begin position="85"/>
        <end position="95"/>
    </location>
</feature>
<feature type="region of interest" description="Disordered" evidence="1">
    <location>
        <begin position="58"/>
        <end position="114"/>
    </location>
</feature>
<organism evidence="2 3">
    <name type="scientific">Streptomyces parvus</name>
    <dbReference type="NCBI Taxonomy" id="66428"/>
    <lineage>
        <taxon>Bacteria</taxon>
        <taxon>Bacillati</taxon>
        <taxon>Actinomycetota</taxon>
        <taxon>Actinomycetes</taxon>
        <taxon>Kitasatosporales</taxon>
        <taxon>Streptomycetaceae</taxon>
        <taxon>Streptomyces</taxon>
    </lineage>
</organism>
<evidence type="ECO:0000256" key="1">
    <source>
        <dbReference type="SAM" id="MobiDB-lite"/>
    </source>
</evidence>
<dbReference type="Proteomes" id="UP000323242">
    <property type="component" value="Unassembled WGS sequence"/>
</dbReference>
<dbReference type="RefSeq" id="WP_148901109.1">
    <property type="nucleotide sequence ID" value="NZ_VSZQ01000001.1"/>
</dbReference>
<gene>
    <name evidence="2" type="ORF">FY004_00325</name>
</gene>
<keyword evidence="3" id="KW-1185">Reference proteome</keyword>
<evidence type="ECO:0000313" key="2">
    <source>
        <dbReference type="EMBL" id="TYR66552.1"/>
    </source>
</evidence>
<dbReference type="AlphaFoldDB" id="A0A5D4JMM8"/>
<reference evidence="2 3" key="1">
    <citation type="submission" date="2019-08" db="EMBL/GenBank/DDBJ databases">
        <title>Draft genome for granaticin producer strain Streptomyces parvus C05.</title>
        <authorList>
            <person name="Gonzalez-Pimentel J.L."/>
        </authorList>
    </citation>
    <scope>NUCLEOTIDE SEQUENCE [LARGE SCALE GENOMIC DNA]</scope>
    <source>
        <strain evidence="2 3">C05</strain>
    </source>
</reference>
<sequence length="150" mass="14904">MVTARRSLSLLRTRSKSAGPLRLLWLATALLSLLYAHGLSGESAAGHVTSVLPTSTAALTHGAPTGHGEAEPAAGSAGQGAPDGSGDHETAHGVEECASGQPQNGADLPAPSTTPLDAVQAWNAHAWAAAGLATNELASPPLAAPAVLRI</sequence>
<comment type="caution">
    <text evidence="2">The sequence shown here is derived from an EMBL/GenBank/DDBJ whole genome shotgun (WGS) entry which is preliminary data.</text>
</comment>
<protein>
    <submittedName>
        <fullName evidence="2">Uncharacterized protein</fullName>
    </submittedName>
</protein>
<dbReference type="EMBL" id="VSZQ01000001">
    <property type="protein sequence ID" value="TYR66552.1"/>
    <property type="molecule type" value="Genomic_DNA"/>
</dbReference>